<evidence type="ECO:0000256" key="1">
    <source>
        <dbReference type="ARBA" id="ARBA00007500"/>
    </source>
</evidence>
<dbReference type="InterPro" id="IPR041982">
    <property type="entry name" value="Ribosomal_eS4_KOW"/>
</dbReference>
<keyword evidence="4 6" id="KW-0689">Ribosomal protein</keyword>
<dbReference type="InterPro" id="IPR036986">
    <property type="entry name" value="S4_RNA-bd_sf"/>
</dbReference>
<evidence type="ECO:0000313" key="10">
    <source>
        <dbReference type="EMBL" id="VEL13987.1"/>
    </source>
</evidence>
<dbReference type="InterPro" id="IPR000876">
    <property type="entry name" value="Ribosomal_eS4"/>
</dbReference>
<comment type="caution">
    <text evidence="10">The sequence shown here is derived from an EMBL/GenBank/DDBJ whole genome shotgun (WGS) entry which is preliminary data.</text>
</comment>
<gene>
    <name evidence="10" type="ORF">PXEA_LOCUS7427</name>
</gene>
<keyword evidence="5 6" id="KW-0687">Ribonucleoprotein</keyword>
<feature type="domain" description="Small ribosomal subunit protein eS4 N-terminal" evidence="8">
    <location>
        <begin position="4"/>
        <end position="40"/>
    </location>
</feature>
<dbReference type="PANTHER" id="PTHR11581:SF0">
    <property type="entry name" value="SMALL RIBOSOMAL SUBUNIT PROTEIN ES4"/>
    <property type="match status" value="1"/>
</dbReference>
<dbReference type="GO" id="GO:0022627">
    <property type="term" value="C:cytosolic small ribosomal subunit"/>
    <property type="evidence" value="ECO:0007669"/>
    <property type="project" value="TreeGrafter"/>
</dbReference>
<dbReference type="InterPro" id="IPR014722">
    <property type="entry name" value="Rib_uL2_dom2"/>
</dbReference>
<feature type="domain" description="Small ribosomal subunit protein eS4 C-terminal" evidence="9">
    <location>
        <begin position="213"/>
        <end position="260"/>
    </location>
</feature>
<evidence type="ECO:0000256" key="6">
    <source>
        <dbReference type="PIRNR" id="PIRNR002116"/>
    </source>
</evidence>
<dbReference type="CDD" id="cd00165">
    <property type="entry name" value="S4"/>
    <property type="match status" value="1"/>
</dbReference>
<dbReference type="HAMAP" id="MF_00485">
    <property type="entry name" value="Ribosomal_eS4"/>
    <property type="match status" value="1"/>
</dbReference>
<dbReference type="Gene3D" id="2.40.50.740">
    <property type="match status" value="1"/>
</dbReference>
<proteinExistence type="inferred from homology"/>
<reference evidence="10" key="1">
    <citation type="submission" date="2018-11" db="EMBL/GenBank/DDBJ databases">
        <authorList>
            <consortium name="Pathogen Informatics"/>
        </authorList>
    </citation>
    <scope>NUCLEOTIDE SEQUENCE</scope>
</reference>
<dbReference type="GO" id="GO:0019843">
    <property type="term" value="F:rRNA binding"/>
    <property type="evidence" value="ECO:0007669"/>
    <property type="project" value="UniProtKB-UniRule"/>
</dbReference>
<sequence>MGVRGPRKHLKRLNAPKHWMLDKLGGCYAPRPSTGPHKLRECLPLCIFLRNRLKYALTYNECTKILAQRLIKVDGKVRTDRTYPSGLMDVITIEKTGENFRLIYDVKGRFAIHRIHPDEAKYKLCKVRKVITGSGGVPFLVTHDARTIRYPDPEIKANDTIQVDLATGKVLGHIKFEPGNICMVTGGHNLGRVGIITQWERHPGSVEMVHVRDKAGHQFVTRLNNIFTIGRANKPWVSLPRGAGVRLSILEERDRRIRAKRIAR</sequence>
<keyword evidence="11" id="KW-1185">Reference proteome</keyword>
<organism evidence="10 11">
    <name type="scientific">Protopolystoma xenopodis</name>
    <dbReference type="NCBI Taxonomy" id="117903"/>
    <lineage>
        <taxon>Eukaryota</taxon>
        <taxon>Metazoa</taxon>
        <taxon>Spiralia</taxon>
        <taxon>Lophotrochozoa</taxon>
        <taxon>Platyhelminthes</taxon>
        <taxon>Monogenea</taxon>
        <taxon>Polyopisthocotylea</taxon>
        <taxon>Polystomatidea</taxon>
        <taxon>Polystomatidae</taxon>
        <taxon>Protopolystoma</taxon>
    </lineage>
</organism>
<dbReference type="Pfam" id="PF00900">
    <property type="entry name" value="Ribosomal_S4e"/>
    <property type="match status" value="1"/>
</dbReference>
<dbReference type="OrthoDB" id="1109245at2759"/>
<dbReference type="Pfam" id="PF08071">
    <property type="entry name" value="RS4NT"/>
    <property type="match status" value="1"/>
</dbReference>
<dbReference type="Gene3D" id="3.10.290.10">
    <property type="entry name" value="RNA-binding S4 domain"/>
    <property type="match status" value="1"/>
</dbReference>
<dbReference type="AlphaFoldDB" id="A0A3S5BQS3"/>
<name>A0A3S5BQS3_9PLAT</name>
<evidence type="ECO:0000256" key="2">
    <source>
        <dbReference type="ARBA" id="ARBA00022730"/>
    </source>
</evidence>
<evidence type="ECO:0000259" key="9">
    <source>
        <dbReference type="Pfam" id="PF16121"/>
    </source>
</evidence>
<feature type="domain" description="Small ribosomal subunit protein eS4 central region" evidence="7">
    <location>
        <begin position="96"/>
        <end position="170"/>
    </location>
</feature>
<dbReference type="GO" id="GO:0006412">
    <property type="term" value="P:translation"/>
    <property type="evidence" value="ECO:0007669"/>
    <property type="project" value="InterPro"/>
</dbReference>
<keyword evidence="3 6" id="KW-0694">RNA-binding</keyword>
<evidence type="ECO:0000256" key="3">
    <source>
        <dbReference type="ARBA" id="ARBA00022884"/>
    </source>
</evidence>
<accession>A0A3S5BQS3</accession>
<dbReference type="InterPro" id="IPR038237">
    <property type="entry name" value="Ribosomal_eS4_central_sf"/>
</dbReference>
<dbReference type="InterPro" id="IPR013845">
    <property type="entry name" value="Ribosomal_eS4_central_region"/>
</dbReference>
<dbReference type="InterPro" id="IPR018199">
    <property type="entry name" value="Ribosomal_eS4_N_CS"/>
</dbReference>
<dbReference type="FunFam" id="2.40.50.740:FF:000001">
    <property type="entry name" value="40S ribosomal protein S4"/>
    <property type="match status" value="1"/>
</dbReference>
<dbReference type="Gene3D" id="2.30.30.30">
    <property type="match status" value="1"/>
</dbReference>
<evidence type="ECO:0000313" key="11">
    <source>
        <dbReference type="Proteomes" id="UP000784294"/>
    </source>
</evidence>
<keyword evidence="2 6" id="KW-0699">rRNA-binding</keyword>
<dbReference type="FunFam" id="3.10.290.10:FF:000002">
    <property type="entry name" value="40S ribosomal protein S4"/>
    <property type="match status" value="1"/>
</dbReference>
<dbReference type="PIRSF" id="PIRSF002116">
    <property type="entry name" value="Ribosomal_S4"/>
    <property type="match status" value="1"/>
</dbReference>
<dbReference type="FunFam" id="2.30.30.30:FF:000005">
    <property type="entry name" value="40S ribosomal protein S4"/>
    <property type="match status" value="1"/>
</dbReference>
<comment type="similarity">
    <text evidence="1 6">Belongs to the eukaryotic ribosomal protein eS4 family.</text>
</comment>
<evidence type="ECO:0000259" key="7">
    <source>
        <dbReference type="Pfam" id="PF00900"/>
    </source>
</evidence>
<dbReference type="CDD" id="cd06087">
    <property type="entry name" value="KOW_RPS4"/>
    <property type="match status" value="1"/>
</dbReference>
<dbReference type="PANTHER" id="PTHR11581">
    <property type="entry name" value="30S/40S RIBOSOMAL PROTEIN S4"/>
    <property type="match status" value="1"/>
</dbReference>
<evidence type="ECO:0000256" key="5">
    <source>
        <dbReference type="ARBA" id="ARBA00023274"/>
    </source>
</evidence>
<dbReference type="EMBL" id="CAAALY010019608">
    <property type="protein sequence ID" value="VEL13987.1"/>
    <property type="molecule type" value="Genomic_DNA"/>
</dbReference>
<dbReference type="PROSITE" id="PS50889">
    <property type="entry name" value="S4"/>
    <property type="match status" value="1"/>
</dbReference>
<dbReference type="PROSITE" id="PS00528">
    <property type="entry name" value="RIBOSOMAL_S4E"/>
    <property type="match status" value="1"/>
</dbReference>
<dbReference type="Pfam" id="PF16121">
    <property type="entry name" value="40S_S4_C"/>
    <property type="match status" value="1"/>
</dbReference>
<evidence type="ECO:0000256" key="4">
    <source>
        <dbReference type="ARBA" id="ARBA00022980"/>
    </source>
</evidence>
<dbReference type="GO" id="GO:0003735">
    <property type="term" value="F:structural constituent of ribosome"/>
    <property type="evidence" value="ECO:0007669"/>
    <property type="project" value="UniProtKB-UniRule"/>
</dbReference>
<dbReference type="Proteomes" id="UP000784294">
    <property type="component" value="Unassembled WGS sequence"/>
</dbReference>
<dbReference type="InterPro" id="IPR032277">
    <property type="entry name" value="Ribosomal_eS4_C"/>
</dbReference>
<protein>
    <recommendedName>
        <fullName evidence="6">40S ribosomal protein S4</fullName>
    </recommendedName>
</protein>
<evidence type="ECO:0000259" key="8">
    <source>
        <dbReference type="Pfam" id="PF08071"/>
    </source>
</evidence>
<dbReference type="InterPro" id="IPR013843">
    <property type="entry name" value="Ribosomal_eS4_N"/>
</dbReference>